<comment type="caution">
    <text evidence="2">The sequence shown here is derived from an EMBL/GenBank/DDBJ whole genome shotgun (WGS) entry which is preliminary data.</text>
</comment>
<organism evidence="2 3">
    <name type="scientific">Elysia crispata</name>
    <name type="common">lettuce slug</name>
    <dbReference type="NCBI Taxonomy" id="231223"/>
    <lineage>
        <taxon>Eukaryota</taxon>
        <taxon>Metazoa</taxon>
        <taxon>Spiralia</taxon>
        <taxon>Lophotrochozoa</taxon>
        <taxon>Mollusca</taxon>
        <taxon>Gastropoda</taxon>
        <taxon>Heterobranchia</taxon>
        <taxon>Euthyneura</taxon>
        <taxon>Panpulmonata</taxon>
        <taxon>Sacoglossa</taxon>
        <taxon>Placobranchoidea</taxon>
        <taxon>Plakobranchidae</taxon>
        <taxon>Elysia</taxon>
    </lineage>
</organism>
<accession>A0AAE1AYX0</accession>
<protein>
    <recommendedName>
        <fullName evidence="1">Transposable element P transposase-like RNase H C-terminal domain-containing protein</fullName>
    </recommendedName>
</protein>
<sequence length="131" mass="15320">MLNSDQIDLLKLNLDAQTLTRIENELKSSEQHDRRSIMALSERLFASENYRSFLTYRPFQDHLEALFSRVRKKSGWNNNPTNLQLQWTLRMLLMKNHGLPSQHANCVELECSSKLVPTYTDTDEGRAKPRN</sequence>
<dbReference type="EMBL" id="JAWDGP010000883">
    <property type="protein sequence ID" value="KAK3796417.1"/>
    <property type="molecule type" value="Genomic_DNA"/>
</dbReference>
<gene>
    <name evidence="2" type="ORF">RRG08_026672</name>
</gene>
<proteinExistence type="predicted"/>
<name>A0AAE1AYX0_9GAST</name>
<feature type="domain" description="Transposable element P transposase-like RNase H C-terminal" evidence="1">
    <location>
        <begin position="60"/>
        <end position="87"/>
    </location>
</feature>
<evidence type="ECO:0000259" key="1">
    <source>
        <dbReference type="Pfam" id="PF21789"/>
    </source>
</evidence>
<evidence type="ECO:0000313" key="3">
    <source>
        <dbReference type="Proteomes" id="UP001283361"/>
    </source>
</evidence>
<dbReference type="AlphaFoldDB" id="A0AAE1AYX0"/>
<dbReference type="Pfam" id="PF21789">
    <property type="entry name" value="TNP-like_RNaseH_C"/>
    <property type="match status" value="1"/>
</dbReference>
<dbReference type="InterPro" id="IPR048367">
    <property type="entry name" value="TNP-like_RNaseH_C"/>
</dbReference>
<keyword evidence="3" id="KW-1185">Reference proteome</keyword>
<evidence type="ECO:0000313" key="2">
    <source>
        <dbReference type="EMBL" id="KAK3796417.1"/>
    </source>
</evidence>
<reference evidence="2" key="1">
    <citation type="journal article" date="2023" name="G3 (Bethesda)">
        <title>A reference genome for the long-term kleptoplast-retaining sea slug Elysia crispata morphotype clarki.</title>
        <authorList>
            <person name="Eastman K.E."/>
            <person name="Pendleton A.L."/>
            <person name="Shaikh M.A."/>
            <person name="Suttiyut T."/>
            <person name="Ogas R."/>
            <person name="Tomko P."/>
            <person name="Gavelis G."/>
            <person name="Widhalm J.R."/>
            <person name="Wisecaver J.H."/>
        </authorList>
    </citation>
    <scope>NUCLEOTIDE SEQUENCE</scope>
    <source>
        <strain evidence="2">ECLA1</strain>
    </source>
</reference>
<dbReference type="Proteomes" id="UP001283361">
    <property type="component" value="Unassembled WGS sequence"/>
</dbReference>